<keyword evidence="1" id="KW-0812">Transmembrane</keyword>
<organism evidence="3 4">
    <name type="scientific">Amanita thiersii Skay4041</name>
    <dbReference type="NCBI Taxonomy" id="703135"/>
    <lineage>
        <taxon>Eukaryota</taxon>
        <taxon>Fungi</taxon>
        <taxon>Dikarya</taxon>
        <taxon>Basidiomycota</taxon>
        <taxon>Agaricomycotina</taxon>
        <taxon>Agaricomycetes</taxon>
        <taxon>Agaricomycetidae</taxon>
        <taxon>Agaricales</taxon>
        <taxon>Pluteineae</taxon>
        <taxon>Amanitaceae</taxon>
        <taxon>Amanita</taxon>
    </lineage>
</organism>
<feature type="transmembrane region" description="Helical" evidence="1">
    <location>
        <begin position="152"/>
        <end position="170"/>
    </location>
</feature>
<feature type="transmembrane region" description="Helical" evidence="1">
    <location>
        <begin position="41"/>
        <end position="62"/>
    </location>
</feature>
<dbReference type="AlphaFoldDB" id="A0A2A9NX17"/>
<evidence type="ECO:0000256" key="1">
    <source>
        <dbReference type="SAM" id="Phobius"/>
    </source>
</evidence>
<dbReference type="InterPro" id="IPR056119">
    <property type="entry name" value="DUF7702"/>
</dbReference>
<keyword evidence="4" id="KW-1185">Reference proteome</keyword>
<dbReference type="PANTHER" id="PTHR42109:SF2">
    <property type="entry name" value="INTEGRAL MEMBRANE PROTEIN"/>
    <property type="match status" value="1"/>
</dbReference>
<evidence type="ECO:0000259" key="2">
    <source>
        <dbReference type="Pfam" id="PF24800"/>
    </source>
</evidence>
<proteinExistence type="predicted"/>
<gene>
    <name evidence="3" type="ORF">AMATHDRAFT_134274</name>
</gene>
<name>A0A2A9NX17_9AGAR</name>
<dbReference type="Proteomes" id="UP000242287">
    <property type="component" value="Unassembled WGS sequence"/>
</dbReference>
<dbReference type="Pfam" id="PF24800">
    <property type="entry name" value="DUF7702"/>
    <property type="match status" value="1"/>
</dbReference>
<dbReference type="PANTHER" id="PTHR42109">
    <property type="entry name" value="UNPLACED GENOMIC SCAFFOLD UM_SCAF_CONTIG_1.265, WHOLE GENOME SHOTGUN SEQUENCE"/>
    <property type="match status" value="1"/>
</dbReference>
<feature type="transmembrane region" description="Helical" evidence="1">
    <location>
        <begin position="182"/>
        <end position="204"/>
    </location>
</feature>
<dbReference type="OrthoDB" id="2560628at2759"/>
<evidence type="ECO:0000313" key="4">
    <source>
        <dbReference type="Proteomes" id="UP000242287"/>
    </source>
</evidence>
<evidence type="ECO:0000313" key="3">
    <source>
        <dbReference type="EMBL" id="PFH54748.1"/>
    </source>
</evidence>
<reference evidence="3 4" key="1">
    <citation type="submission" date="2014-02" db="EMBL/GenBank/DDBJ databases">
        <title>Transposable element dynamics among asymbiotic and ectomycorrhizal Amanita fungi.</title>
        <authorList>
            <consortium name="DOE Joint Genome Institute"/>
            <person name="Hess J."/>
            <person name="Skrede I."/>
            <person name="Wolfe B."/>
            <person name="LaButti K."/>
            <person name="Ohm R.A."/>
            <person name="Grigoriev I.V."/>
            <person name="Pringle A."/>
        </authorList>
    </citation>
    <scope>NUCLEOTIDE SEQUENCE [LARGE SCALE GENOMIC DNA]</scope>
    <source>
        <strain evidence="3 4">SKay4041</strain>
    </source>
</reference>
<feature type="transmembrane region" description="Helical" evidence="1">
    <location>
        <begin position="230"/>
        <end position="251"/>
    </location>
</feature>
<keyword evidence="1" id="KW-1133">Transmembrane helix</keyword>
<protein>
    <recommendedName>
        <fullName evidence="2">DUF7702 domain-containing protein</fullName>
    </recommendedName>
</protein>
<sequence>MPSLDSRGIIAVVQVAFYVPVTIITGILVFRYALRRDAGWLFLFIFSLTRITDGALIIAGTLTHTTLDLFTPAYTIQAAGIAPLILTSIGFLGLVGQHSFSETPRISHTLRILGLVTLVALGIMVAGCLLGSPVNPSKGEVGSILRKVGSCMFGALYVGVVLVHFGAFSFRWHLRWYRRKLLWGLFLALPFLGARAAYLILVTWSSSDLYGTHPSSNHILARLNPVTGDFAYYLVLSVVFEFVVTLLYLFSSTYVMRKHSRS</sequence>
<accession>A0A2A9NX17</accession>
<dbReference type="EMBL" id="KZ301969">
    <property type="protein sequence ID" value="PFH54748.1"/>
    <property type="molecule type" value="Genomic_DNA"/>
</dbReference>
<feature type="transmembrane region" description="Helical" evidence="1">
    <location>
        <begin position="12"/>
        <end position="34"/>
    </location>
</feature>
<feature type="domain" description="DUF7702" evidence="2">
    <location>
        <begin position="4"/>
        <end position="251"/>
    </location>
</feature>
<feature type="transmembrane region" description="Helical" evidence="1">
    <location>
        <begin position="108"/>
        <end position="132"/>
    </location>
</feature>
<feature type="transmembrane region" description="Helical" evidence="1">
    <location>
        <begin position="74"/>
        <end position="96"/>
    </location>
</feature>
<keyword evidence="1" id="KW-0472">Membrane</keyword>
<dbReference type="STRING" id="703135.A0A2A9NX17"/>